<keyword evidence="3" id="KW-1185">Reference proteome</keyword>
<protein>
    <submittedName>
        <fullName evidence="2">Metal-dependent hydrolase</fullName>
    </submittedName>
</protein>
<sequence length="343" mass="38384">MDSLSQIALGSAVAVAVVGKHTSIKKAALWGAIAGTLPDLDVLIDYGDDLSNMVQHRGFSHSLFYLTLFSPLLALLVCRIHNEMAHYKHWLLGLWLVLITHPLLDTMTIYGTQLALPFSDYPYGVGSIFIIDPLYTLPLLLGVIWVLLKGKTLLAANTAGLVFSSCYLLWSVAAQQHVTGVVKSQLTEIFNHSTKLLVQPTALNTLLWRVLIRTDEAYYEGFYSLLEKEATIELVRFEQDPLLLEQYALHPDVQKLASFSHGFYALEQQKQQIVLTDLRMGQQQNYAFSFVVAEQAAETSLRLPRKLELSATLNWIWLTLKGEEPTEFSQSPHNQTSPAAVLD</sequence>
<dbReference type="GO" id="GO:0016787">
    <property type="term" value="F:hydrolase activity"/>
    <property type="evidence" value="ECO:0007669"/>
    <property type="project" value="UniProtKB-KW"/>
</dbReference>
<evidence type="ECO:0000313" key="3">
    <source>
        <dbReference type="Proteomes" id="UP000633814"/>
    </source>
</evidence>
<evidence type="ECO:0000256" key="1">
    <source>
        <dbReference type="SAM" id="Phobius"/>
    </source>
</evidence>
<dbReference type="RefSeq" id="WP_226751169.1">
    <property type="nucleotide sequence ID" value="NZ_JAEINI020000005.1"/>
</dbReference>
<accession>A0ABS8C460</accession>
<keyword evidence="1" id="KW-1133">Transmembrane helix</keyword>
<dbReference type="InterPro" id="IPR007404">
    <property type="entry name" value="YdjM-like"/>
</dbReference>
<dbReference type="Pfam" id="PF04307">
    <property type="entry name" value="YdjM"/>
    <property type="match status" value="1"/>
</dbReference>
<dbReference type="InterPro" id="IPR053170">
    <property type="entry name" value="Transcription_regulator"/>
</dbReference>
<reference evidence="2 3" key="1">
    <citation type="submission" date="2021-10" db="EMBL/GenBank/DDBJ databases">
        <title>Alishewanella koreense sp. nov. isolated from seawater of southwestern coast in South Korea and the proposal for the reclassification of Rheinheimera perlucida and Rheinheimera tuosuensis as Arsukibacterium perlucida and Arsukibacterium tuosuensis.</title>
        <authorList>
            <person name="Kim K.H."/>
            <person name="Ruan W."/>
            <person name="Kim K.R."/>
            <person name="Baek J.H."/>
            <person name="Jeon C.O."/>
        </authorList>
    </citation>
    <scope>NUCLEOTIDE SEQUENCE [LARGE SCALE GENOMIC DNA]</scope>
    <source>
        <strain evidence="2 3">16-MA</strain>
    </source>
</reference>
<organism evidence="2 3">
    <name type="scientific">Alishewanella maricola</name>
    <dbReference type="NCBI Taxonomy" id="2795740"/>
    <lineage>
        <taxon>Bacteria</taxon>
        <taxon>Pseudomonadati</taxon>
        <taxon>Pseudomonadota</taxon>
        <taxon>Gammaproteobacteria</taxon>
        <taxon>Alteromonadales</taxon>
        <taxon>Alteromonadaceae</taxon>
        <taxon>Alishewanella</taxon>
    </lineage>
</organism>
<name>A0ABS8C460_9ALTE</name>
<dbReference type="Proteomes" id="UP000633814">
    <property type="component" value="Unassembled WGS sequence"/>
</dbReference>
<comment type="caution">
    <text evidence="2">The sequence shown here is derived from an EMBL/GenBank/DDBJ whole genome shotgun (WGS) entry which is preliminary data.</text>
</comment>
<dbReference type="PANTHER" id="PTHR40031:SF1">
    <property type="entry name" value="MEMBRANE-BOUND METAL-DEPENDENT HYDROLASE"/>
    <property type="match status" value="1"/>
</dbReference>
<keyword evidence="1" id="KW-0812">Transmembrane</keyword>
<feature type="transmembrane region" description="Helical" evidence="1">
    <location>
        <begin position="59"/>
        <end position="78"/>
    </location>
</feature>
<dbReference type="PANTHER" id="PTHR40031">
    <property type="entry name" value="HYPOTHETICAL MEMBRANE SPANNING PROTEIN"/>
    <property type="match status" value="1"/>
</dbReference>
<evidence type="ECO:0000313" key="2">
    <source>
        <dbReference type="EMBL" id="MCB5227109.1"/>
    </source>
</evidence>
<gene>
    <name evidence="2" type="ORF">JAO78_009815</name>
</gene>
<dbReference type="EMBL" id="JAEINI020000005">
    <property type="protein sequence ID" value="MCB5227109.1"/>
    <property type="molecule type" value="Genomic_DNA"/>
</dbReference>
<keyword evidence="1" id="KW-0472">Membrane</keyword>
<proteinExistence type="predicted"/>
<feature type="transmembrane region" description="Helical" evidence="1">
    <location>
        <begin position="123"/>
        <end position="147"/>
    </location>
</feature>
<keyword evidence="2" id="KW-0378">Hydrolase</keyword>
<feature type="transmembrane region" description="Helical" evidence="1">
    <location>
        <begin position="90"/>
        <end position="111"/>
    </location>
</feature>
<feature type="transmembrane region" description="Helical" evidence="1">
    <location>
        <begin position="154"/>
        <end position="173"/>
    </location>
</feature>